<dbReference type="Pfam" id="PF00111">
    <property type="entry name" value="Fer2"/>
    <property type="match status" value="1"/>
</dbReference>
<dbReference type="SUPFAM" id="SSF54292">
    <property type="entry name" value="2Fe-2S ferredoxin-like"/>
    <property type="match status" value="1"/>
</dbReference>
<evidence type="ECO:0000256" key="6">
    <source>
        <dbReference type="ARBA" id="ARBA00060707"/>
    </source>
</evidence>
<dbReference type="InterPro" id="IPR051452">
    <property type="entry name" value="Diverse_Oxidoreductases"/>
</dbReference>
<dbReference type="InterPro" id="IPR006058">
    <property type="entry name" value="2Fe2S_fd_BS"/>
</dbReference>
<dbReference type="GO" id="GO:0016491">
    <property type="term" value="F:oxidoreductase activity"/>
    <property type="evidence" value="ECO:0007669"/>
    <property type="project" value="UniProtKB-KW"/>
</dbReference>
<dbReference type="SUPFAM" id="SSF47741">
    <property type="entry name" value="CO dehydrogenase ISP C-domain like"/>
    <property type="match status" value="1"/>
</dbReference>
<dbReference type="Proteomes" id="UP000242972">
    <property type="component" value="Unassembled WGS sequence"/>
</dbReference>
<keyword evidence="2" id="KW-0479">Metal-binding</keyword>
<dbReference type="InterPro" id="IPR036884">
    <property type="entry name" value="2Fe-2S-bd_dom_sf"/>
</dbReference>
<evidence type="ECO:0000256" key="3">
    <source>
        <dbReference type="ARBA" id="ARBA00023002"/>
    </source>
</evidence>
<dbReference type="EMBL" id="PXYW01000008">
    <property type="protein sequence ID" value="PSR34481.1"/>
    <property type="molecule type" value="Genomic_DNA"/>
</dbReference>
<dbReference type="AlphaFoldDB" id="A0A2T2XIZ6"/>
<organism evidence="8 9">
    <name type="scientific">Sulfobacillus benefaciens</name>
    <dbReference type="NCBI Taxonomy" id="453960"/>
    <lineage>
        <taxon>Bacteria</taxon>
        <taxon>Bacillati</taxon>
        <taxon>Bacillota</taxon>
        <taxon>Clostridia</taxon>
        <taxon>Eubacteriales</taxon>
        <taxon>Clostridiales Family XVII. Incertae Sedis</taxon>
        <taxon>Sulfobacillus</taxon>
    </lineage>
</organism>
<dbReference type="InterPro" id="IPR036010">
    <property type="entry name" value="2Fe-2S_ferredoxin-like_sf"/>
</dbReference>
<keyword evidence="4" id="KW-0408">Iron</keyword>
<evidence type="ECO:0000256" key="4">
    <source>
        <dbReference type="ARBA" id="ARBA00023004"/>
    </source>
</evidence>
<comment type="pathway">
    <text evidence="6">Alkaloid degradation; nicotine degradation.</text>
</comment>
<name>A0A2T2XIZ6_9FIRM</name>
<evidence type="ECO:0000313" key="8">
    <source>
        <dbReference type="EMBL" id="PSR34481.1"/>
    </source>
</evidence>
<dbReference type="InterPro" id="IPR001041">
    <property type="entry name" value="2Fe-2S_ferredoxin-type"/>
</dbReference>
<keyword evidence="5" id="KW-0411">Iron-sulfur</keyword>
<dbReference type="PANTHER" id="PTHR44379:SF5">
    <property type="entry name" value="OXIDOREDUCTASE WITH IRON-SULFUR SUBUNIT"/>
    <property type="match status" value="1"/>
</dbReference>
<dbReference type="GO" id="GO:0051537">
    <property type="term" value="F:2 iron, 2 sulfur cluster binding"/>
    <property type="evidence" value="ECO:0007669"/>
    <property type="project" value="UniProtKB-KW"/>
</dbReference>
<feature type="domain" description="2Fe-2S ferredoxin-type" evidence="7">
    <location>
        <begin position="9"/>
        <end position="85"/>
    </location>
</feature>
<keyword evidence="3" id="KW-0560">Oxidoreductase</keyword>
<dbReference type="InterPro" id="IPR002888">
    <property type="entry name" value="2Fe-2S-bd"/>
</dbReference>
<protein>
    <submittedName>
        <fullName evidence="8">Carbon monoxide dehydrogenase</fullName>
    </submittedName>
</protein>
<evidence type="ECO:0000256" key="2">
    <source>
        <dbReference type="ARBA" id="ARBA00022723"/>
    </source>
</evidence>
<dbReference type="Pfam" id="PF01799">
    <property type="entry name" value="Fer2_2"/>
    <property type="match status" value="1"/>
</dbReference>
<gene>
    <name evidence="8" type="ORF">C7B46_04930</name>
</gene>
<dbReference type="Gene3D" id="3.10.20.30">
    <property type="match status" value="1"/>
</dbReference>
<dbReference type="PANTHER" id="PTHR44379">
    <property type="entry name" value="OXIDOREDUCTASE WITH IRON-SULFUR SUBUNIT"/>
    <property type="match status" value="1"/>
</dbReference>
<dbReference type="FunFam" id="3.10.20.30:FF:000020">
    <property type="entry name" value="Xanthine dehydrogenase iron-sulfur subunit"/>
    <property type="match status" value="1"/>
</dbReference>
<dbReference type="InterPro" id="IPR012675">
    <property type="entry name" value="Beta-grasp_dom_sf"/>
</dbReference>
<sequence>MSNIPSQKRSISVTVNGTTYYRDVAARTLLVHFLRENLNLTGTHFGCDTGHCGSCTVIANGKLIKSCMMLAIQADGFTIETVEGLANPDGSLSPIQQAFSDNHALQCGFCTPGIMLASKYLLQHNPQPTEEEIRRGIKGNLCRCTGYVNIVRAIQGLAAETVQKGDLVK</sequence>
<dbReference type="FunFam" id="1.10.150.120:FF:000003">
    <property type="entry name" value="Carbon monoxide dehydrogenase, small subunit"/>
    <property type="match status" value="1"/>
</dbReference>
<dbReference type="PROSITE" id="PS00197">
    <property type="entry name" value="2FE2S_FER_1"/>
    <property type="match status" value="1"/>
</dbReference>
<proteinExistence type="predicted"/>
<dbReference type="PROSITE" id="PS51085">
    <property type="entry name" value="2FE2S_FER_2"/>
    <property type="match status" value="1"/>
</dbReference>
<evidence type="ECO:0000313" key="9">
    <source>
        <dbReference type="Proteomes" id="UP000242972"/>
    </source>
</evidence>
<keyword evidence="1" id="KW-0001">2Fe-2S</keyword>
<comment type="caution">
    <text evidence="8">The sequence shown here is derived from an EMBL/GenBank/DDBJ whole genome shotgun (WGS) entry which is preliminary data.</text>
</comment>
<evidence type="ECO:0000256" key="5">
    <source>
        <dbReference type="ARBA" id="ARBA00023014"/>
    </source>
</evidence>
<evidence type="ECO:0000259" key="7">
    <source>
        <dbReference type="PROSITE" id="PS51085"/>
    </source>
</evidence>
<dbReference type="CDD" id="cd00207">
    <property type="entry name" value="fer2"/>
    <property type="match status" value="1"/>
</dbReference>
<reference evidence="8 9" key="1">
    <citation type="journal article" date="2014" name="BMC Genomics">
        <title>Comparison of environmental and isolate Sulfobacillus genomes reveals diverse carbon, sulfur, nitrogen, and hydrogen metabolisms.</title>
        <authorList>
            <person name="Justice N.B."/>
            <person name="Norman A."/>
            <person name="Brown C.T."/>
            <person name="Singh A."/>
            <person name="Thomas B.C."/>
            <person name="Banfield J.F."/>
        </authorList>
    </citation>
    <scope>NUCLEOTIDE SEQUENCE [LARGE SCALE GENOMIC DNA]</scope>
    <source>
        <strain evidence="8">AMDSBA4</strain>
    </source>
</reference>
<accession>A0A2T2XIZ6</accession>
<dbReference type="Gene3D" id="1.10.150.120">
    <property type="entry name" value="[2Fe-2S]-binding domain"/>
    <property type="match status" value="1"/>
</dbReference>
<evidence type="ECO:0000256" key="1">
    <source>
        <dbReference type="ARBA" id="ARBA00022714"/>
    </source>
</evidence>
<dbReference type="GO" id="GO:0046872">
    <property type="term" value="F:metal ion binding"/>
    <property type="evidence" value="ECO:0007669"/>
    <property type="project" value="UniProtKB-KW"/>
</dbReference>